<evidence type="ECO:0000313" key="1">
    <source>
        <dbReference type="EMBL" id="VXC16756.1"/>
    </source>
</evidence>
<dbReference type="EMBL" id="CABWLH010000010">
    <property type="protein sequence ID" value="VXC16756.1"/>
    <property type="molecule type" value="Genomic_DNA"/>
</dbReference>
<dbReference type="AlphaFoldDB" id="A0A653WCX5"/>
<sequence length="48" mass="5267">MPRGYSHEEPFSFIARLTAEGSCGAIHGAHTVTMSRRPSSTTQIEITF</sequence>
<evidence type="ECO:0000313" key="2">
    <source>
        <dbReference type="Proteomes" id="UP000433089"/>
    </source>
</evidence>
<organism evidence="1 2">
    <name type="scientific">Bacillus altitudinis</name>
    <dbReference type="NCBI Taxonomy" id="293387"/>
    <lineage>
        <taxon>Bacteria</taxon>
        <taxon>Bacillati</taxon>
        <taxon>Bacillota</taxon>
        <taxon>Bacilli</taxon>
        <taxon>Bacillales</taxon>
        <taxon>Bacillaceae</taxon>
        <taxon>Bacillus</taxon>
    </lineage>
</organism>
<protein>
    <submittedName>
        <fullName evidence="1">Uncharacterized protein</fullName>
    </submittedName>
</protein>
<gene>
    <name evidence="1" type="ORF">BACI348_50444</name>
</gene>
<accession>A0A653WCX5</accession>
<proteinExistence type="predicted"/>
<dbReference type="Proteomes" id="UP000433089">
    <property type="component" value="Unassembled WGS sequence"/>
</dbReference>
<name>A0A653WCX5_BACAB</name>
<reference evidence="1 2" key="1">
    <citation type="submission" date="2019-10" db="EMBL/GenBank/DDBJ databases">
        <authorList>
            <person name="Karimi E."/>
        </authorList>
    </citation>
    <scope>NUCLEOTIDE SEQUENCE [LARGE SCALE GENOMIC DNA]</scope>
    <source>
        <strain evidence="1">Bacillus sp. 348</strain>
    </source>
</reference>